<dbReference type="AlphaFoldDB" id="A0AAV7MAH0"/>
<comment type="caution">
    <text evidence="2">The sequence shown here is derived from an EMBL/GenBank/DDBJ whole genome shotgun (WGS) entry which is preliminary data.</text>
</comment>
<evidence type="ECO:0000313" key="2">
    <source>
        <dbReference type="EMBL" id="KAJ1100527.1"/>
    </source>
</evidence>
<gene>
    <name evidence="2" type="ORF">NDU88_005609</name>
</gene>
<keyword evidence="3" id="KW-1185">Reference proteome</keyword>
<name>A0AAV7MAH0_PLEWA</name>
<reference evidence="2" key="1">
    <citation type="journal article" date="2022" name="bioRxiv">
        <title>Sequencing and chromosome-scale assembly of the giantPleurodeles waltlgenome.</title>
        <authorList>
            <person name="Brown T."/>
            <person name="Elewa A."/>
            <person name="Iarovenko S."/>
            <person name="Subramanian E."/>
            <person name="Araus A.J."/>
            <person name="Petzold A."/>
            <person name="Susuki M."/>
            <person name="Suzuki K.-i.T."/>
            <person name="Hayashi T."/>
            <person name="Toyoda A."/>
            <person name="Oliveira C."/>
            <person name="Osipova E."/>
            <person name="Leigh N.D."/>
            <person name="Simon A."/>
            <person name="Yun M.H."/>
        </authorList>
    </citation>
    <scope>NUCLEOTIDE SEQUENCE</scope>
    <source>
        <strain evidence="2">20211129_DDA</strain>
        <tissue evidence="2">Liver</tissue>
    </source>
</reference>
<proteinExistence type="predicted"/>
<feature type="region of interest" description="Disordered" evidence="1">
    <location>
        <begin position="128"/>
        <end position="153"/>
    </location>
</feature>
<dbReference type="Proteomes" id="UP001066276">
    <property type="component" value="Chromosome 10"/>
</dbReference>
<dbReference type="EMBL" id="JANPWB010000014">
    <property type="protein sequence ID" value="KAJ1100527.1"/>
    <property type="molecule type" value="Genomic_DNA"/>
</dbReference>
<evidence type="ECO:0000313" key="3">
    <source>
        <dbReference type="Proteomes" id="UP001066276"/>
    </source>
</evidence>
<protein>
    <submittedName>
        <fullName evidence="2">Uncharacterized protein</fullName>
    </submittedName>
</protein>
<sequence length="170" mass="18574">MDSKALLASNEKIARPMGKDTTKARVLRSLQRFSTVEWLVSLVRYAARETRVDGGRWQTANASNRLIPDPRVSRLDLGAQAAGGWQRKQPWRSPSECWAGVEGRLLCPGTQDRHQGAIAGCDCETTGRGRILPGPTAPELSKSSKAHGEGTGERLYIVSANNLRGYQSSK</sequence>
<evidence type="ECO:0000256" key="1">
    <source>
        <dbReference type="SAM" id="MobiDB-lite"/>
    </source>
</evidence>
<accession>A0AAV7MAH0</accession>
<organism evidence="2 3">
    <name type="scientific">Pleurodeles waltl</name>
    <name type="common">Iberian ribbed newt</name>
    <dbReference type="NCBI Taxonomy" id="8319"/>
    <lineage>
        <taxon>Eukaryota</taxon>
        <taxon>Metazoa</taxon>
        <taxon>Chordata</taxon>
        <taxon>Craniata</taxon>
        <taxon>Vertebrata</taxon>
        <taxon>Euteleostomi</taxon>
        <taxon>Amphibia</taxon>
        <taxon>Batrachia</taxon>
        <taxon>Caudata</taxon>
        <taxon>Salamandroidea</taxon>
        <taxon>Salamandridae</taxon>
        <taxon>Pleurodelinae</taxon>
        <taxon>Pleurodeles</taxon>
    </lineage>
</organism>